<name>A0AAE3KZW8_9FIRM</name>
<dbReference type="PANTHER" id="PTHR47619:SF1">
    <property type="entry name" value="EXODEOXYRIBONUCLEASE WALJ"/>
    <property type="match status" value="1"/>
</dbReference>
<dbReference type="EMBL" id="JANKAS010000008">
    <property type="protein sequence ID" value="MCR1899296.1"/>
    <property type="molecule type" value="Genomic_DNA"/>
</dbReference>
<sequence length="264" mass="29306">MTMKICSIASGSSGNCIYVESGKTKVLIDAGLSGKRITQGLGQIGVDGEDLDGILITHDHSDHVKGVGILSRKYNIPIYSNVSTWEEIKQKMGKINPEHIQHFQSNKSFDIKDFHIKPFPTSHDACDSVGFCLYGNNKKISIATDLGYISKDILEELTGSDMVILEANHDEEMLKVGPYPWYLKKRILGEQGHLSNESAGNALVKLVEKGLKKVLLAHLSKENNFPELAYQTVYNILQENKININKDIALDIASREQISALYCL</sequence>
<dbReference type="AlphaFoldDB" id="A0AAE3KZW8"/>
<accession>A0AAE3KZW8</accession>
<dbReference type="PANTHER" id="PTHR47619">
    <property type="entry name" value="METALLO-HYDROLASE YYCJ-RELATED"/>
    <property type="match status" value="1"/>
</dbReference>
<protein>
    <submittedName>
        <fullName evidence="2">MBL fold metallo-hydrolase</fullName>
    </submittedName>
</protein>
<reference evidence="2" key="1">
    <citation type="submission" date="2022-07" db="EMBL/GenBank/DDBJ databases">
        <title>Enhanced cultured diversity of the mouse gut microbiota enables custom-made synthetic communities.</title>
        <authorList>
            <person name="Afrizal A."/>
        </authorList>
    </citation>
    <scope>NUCLEOTIDE SEQUENCE</scope>
    <source>
        <strain evidence="2">DSM 28593</strain>
    </source>
</reference>
<dbReference type="Gene3D" id="3.60.15.10">
    <property type="entry name" value="Ribonuclease Z/Hydroxyacylglutathione hydrolase-like"/>
    <property type="match status" value="1"/>
</dbReference>
<dbReference type="InterPro" id="IPR036866">
    <property type="entry name" value="RibonucZ/Hydroxyglut_hydro"/>
</dbReference>
<keyword evidence="3" id="KW-1185">Reference proteome</keyword>
<dbReference type="SMART" id="SM00849">
    <property type="entry name" value="Lactamase_B"/>
    <property type="match status" value="1"/>
</dbReference>
<comment type="caution">
    <text evidence="2">The sequence shown here is derived from an EMBL/GenBank/DDBJ whole genome shotgun (WGS) entry which is preliminary data.</text>
</comment>
<gene>
    <name evidence="2" type="ORF">NSA47_09910</name>
</gene>
<feature type="domain" description="Metallo-beta-lactamase" evidence="1">
    <location>
        <begin position="13"/>
        <end position="193"/>
    </location>
</feature>
<dbReference type="InterPro" id="IPR001279">
    <property type="entry name" value="Metallo-B-lactamas"/>
</dbReference>
<proteinExistence type="predicted"/>
<dbReference type="Pfam" id="PF12706">
    <property type="entry name" value="Lactamase_B_2"/>
    <property type="match status" value="1"/>
</dbReference>
<evidence type="ECO:0000313" key="3">
    <source>
        <dbReference type="Proteomes" id="UP001205748"/>
    </source>
</evidence>
<evidence type="ECO:0000313" key="2">
    <source>
        <dbReference type="EMBL" id="MCR1899296.1"/>
    </source>
</evidence>
<evidence type="ECO:0000259" key="1">
    <source>
        <dbReference type="SMART" id="SM00849"/>
    </source>
</evidence>
<organism evidence="2 3">
    <name type="scientific">Irregularibacter muris</name>
    <dbReference type="NCBI Taxonomy" id="1796619"/>
    <lineage>
        <taxon>Bacteria</taxon>
        <taxon>Bacillati</taxon>
        <taxon>Bacillota</taxon>
        <taxon>Clostridia</taxon>
        <taxon>Eubacteriales</taxon>
        <taxon>Eubacteriaceae</taxon>
        <taxon>Irregularibacter</taxon>
    </lineage>
</organism>
<dbReference type="SUPFAM" id="SSF56281">
    <property type="entry name" value="Metallo-hydrolase/oxidoreductase"/>
    <property type="match status" value="1"/>
</dbReference>
<dbReference type="InterPro" id="IPR052533">
    <property type="entry name" value="WalJ/YycJ-like"/>
</dbReference>
<dbReference type="Proteomes" id="UP001205748">
    <property type="component" value="Unassembled WGS sequence"/>
</dbReference>